<dbReference type="PANTHER" id="PTHR46457:SF1">
    <property type="entry name" value="DNA REPAIR PROTEIN RAD51 HOMOLOG 4"/>
    <property type="match status" value="1"/>
</dbReference>
<dbReference type="GO" id="GO:0042148">
    <property type="term" value="P:DNA strand invasion"/>
    <property type="evidence" value="ECO:0007669"/>
    <property type="project" value="TreeGrafter"/>
</dbReference>
<dbReference type="GO" id="GO:0003697">
    <property type="term" value="F:single-stranded DNA binding"/>
    <property type="evidence" value="ECO:0007669"/>
    <property type="project" value="TreeGrafter"/>
</dbReference>
<dbReference type="GO" id="GO:0033063">
    <property type="term" value="C:Rad51B-Rad51C-Rad51D-XRCC2 complex"/>
    <property type="evidence" value="ECO:0007669"/>
    <property type="project" value="TreeGrafter"/>
</dbReference>
<evidence type="ECO:0000256" key="2">
    <source>
        <dbReference type="ARBA" id="ARBA00023242"/>
    </source>
</evidence>
<dbReference type="GO" id="GO:0008094">
    <property type="term" value="F:ATP-dependent activity, acting on DNA"/>
    <property type="evidence" value="ECO:0007669"/>
    <property type="project" value="TreeGrafter"/>
</dbReference>
<organism evidence="3 4">
    <name type="scientific">Porphyridium purpureum</name>
    <name type="common">Red alga</name>
    <name type="synonym">Porphyridium cruentum</name>
    <dbReference type="NCBI Taxonomy" id="35688"/>
    <lineage>
        <taxon>Eukaryota</taxon>
        <taxon>Rhodophyta</taxon>
        <taxon>Bangiophyceae</taxon>
        <taxon>Porphyridiales</taxon>
        <taxon>Porphyridiaceae</taxon>
        <taxon>Porphyridium</taxon>
    </lineage>
</organism>
<evidence type="ECO:0000313" key="3">
    <source>
        <dbReference type="EMBL" id="KAA8499734.1"/>
    </source>
</evidence>
<protein>
    <submittedName>
        <fullName evidence="3">DNA repair and recombination protein RadB</fullName>
    </submittedName>
</protein>
<dbReference type="GO" id="GO:0005657">
    <property type="term" value="C:replication fork"/>
    <property type="evidence" value="ECO:0007669"/>
    <property type="project" value="TreeGrafter"/>
</dbReference>
<comment type="caution">
    <text evidence="3">The sequence shown here is derived from an EMBL/GenBank/DDBJ whole genome shotgun (WGS) entry which is preliminary data.</text>
</comment>
<dbReference type="Gene3D" id="3.40.50.300">
    <property type="entry name" value="P-loop containing nucleotide triphosphate hydrolases"/>
    <property type="match status" value="1"/>
</dbReference>
<dbReference type="Proteomes" id="UP000324585">
    <property type="component" value="Unassembled WGS sequence"/>
</dbReference>
<dbReference type="InterPro" id="IPR027417">
    <property type="entry name" value="P-loop_NTPase"/>
</dbReference>
<reference evidence="4" key="1">
    <citation type="journal article" date="2019" name="Nat. Commun.">
        <title>Expansion of phycobilisome linker gene families in mesophilic red algae.</title>
        <authorList>
            <person name="Lee J."/>
            <person name="Kim D."/>
            <person name="Bhattacharya D."/>
            <person name="Yoon H.S."/>
        </authorList>
    </citation>
    <scope>NUCLEOTIDE SEQUENCE [LARGE SCALE GENOMIC DNA]</scope>
    <source>
        <strain evidence="4">CCMP 1328</strain>
    </source>
</reference>
<dbReference type="PANTHER" id="PTHR46457">
    <property type="entry name" value="DNA REPAIR PROTEIN RAD51 HOMOLOG 4"/>
    <property type="match status" value="1"/>
</dbReference>
<accession>A0A5J4Z9Q5</accession>
<dbReference type="GO" id="GO:0000723">
    <property type="term" value="P:telomere maintenance"/>
    <property type="evidence" value="ECO:0007669"/>
    <property type="project" value="TreeGrafter"/>
</dbReference>
<dbReference type="GO" id="GO:0007131">
    <property type="term" value="P:reciprocal meiotic recombination"/>
    <property type="evidence" value="ECO:0007669"/>
    <property type="project" value="TreeGrafter"/>
</dbReference>
<keyword evidence="4" id="KW-1185">Reference proteome</keyword>
<dbReference type="EMBL" id="VRMN01000001">
    <property type="protein sequence ID" value="KAA8499734.1"/>
    <property type="molecule type" value="Genomic_DNA"/>
</dbReference>
<dbReference type="GO" id="GO:0000724">
    <property type="term" value="P:double-strand break repair via homologous recombination"/>
    <property type="evidence" value="ECO:0007669"/>
    <property type="project" value="TreeGrafter"/>
</dbReference>
<gene>
    <name evidence="3" type="ORF">FVE85_7319</name>
</gene>
<dbReference type="GO" id="GO:0005815">
    <property type="term" value="C:microtubule organizing center"/>
    <property type="evidence" value="ECO:0007669"/>
    <property type="project" value="TreeGrafter"/>
</dbReference>
<comment type="subcellular location">
    <subcellularLocation>
        <location evidence="1">Nucleus</location>
    </subcellularLocation>
</comment>
<keyword evidence="2" id="KW-0539">Nucleus</keyword>
<dbReference type="GO" id="GO:0000400">
    <property type="term" value="F:four-way junction DNA binding"/>
    <property type="evidence" value="ECO:0007669"/>
    <property type="project" value="TreeGrafter"/>
</dbReference>
<dbReference type="InterPro" id="IPR051988">
    <property type="entry name" value="HRR_RAD51_Paralog"/>
</dbReference>
<name>A0A5J4Z9Q5_PORPP</name>
<evidence type="ECO:0000313" key="4">
    <source>
        <dbReference type="Proteomes" id="UP000324585"/>
    </source>
</evidence>
<dbReference type="AlphaFoldDB" id="A0A5J4Z9Q5"/>
<dbReference type="SUPFAM" id="SSF52540">
    <property type="entry name" value="P-loop containing nucleoside triphosphate hydrolases"/>
    <property type="match status" value="1"/>
</dbReference>
<proteinExistence type="predicted"/>
<sequence>MWSGSRERGKTYEVGGGGGETRLVAVWGWTDERMDGVGVGVGEQTARTGIGGVDEGLLRGGLCPGQLLELVGTPEGSGATQLACALVLHSAAQQGVQCVYVDTDGRALACIQSRLQQERRFREAADRIEVVRPAHDLELVACLLSVFDDQLHVSAAQARNSQQGTRSQQRKVVVIGPLSNWLSTSSWSDRRVLVNRIVRLYRVSVAHCAPHLGPSLVVISALASHIGTVLGTLWSDYATVVLRVKLEEHYAVADTASTFDSVSITLEKSLFQPGGLEQRVAVGAFGRMYEIEPGYVERKSAGERGNFRDWCDEGRSKADDRQG</sequence>
<evidence type="ECO:0000256" key="1">
    <source>
        <dbReference type="ARBA" id="ARBA00004123"/>
    </source>
</evidence>